<dbReference type="EMBL" id="FYDG01000002">
    <property type="protein sequence ID" value="SNB66325.1"/>
    <property type="molecule type" value="Genomic_DNA"/>
</dbReference>
<feature type="transmembrane region" description="Helical" evidence="1">
    <location>
        <begin position="331"/>
        <end position="351"/>
    </location>
</feature>
<proteinExistence type="predicted"/>
<feature type="transmembrane region" description="Helical" evidence="1">
    <location>
        <begin position="82"/>
        <end position="102"/>
    </location>
</feature>
<feature type="transmembrane region" description="Helical" evidence="1">
    <location>
        <begin position="301"/>
        <end position="319"/>
    </location>
</feature>
<dbReference type="OrthoDB" id="7975584at2"/>
<keyword evidence="1" id="KW-0812">Transmembrane</keyword>
<evidence type="ECO:0008006" key="4">
    <source>
        <dbReference type="Google" id="ProtNLM"/>
    </source>
</evidence>
<keyword evidence="1" id="KW-0472">Membrane</keyword>
<feature type="transmembrane region" description="Helical" evidence="1">
    <location>
        <begin position="272"/>
        <end position="289"/>
    </location>
</feature>
<accession>A0A212R2W1</accession>
<organism evidence="2 3">
    <name type="scientific">Rhodoblastus acidophilus</name>
    <name type="common">Rhodopseudomonas acidophila</name>
    <dbReference type="NCBI Taxonomy" id="1074"/>
    <lineage>
        <taxon>Bacteria</taxon>
        <taxon>Pseudomonadati</taxon>
        <taxon>Pseudomonadota</taxon>
        <taxon>Alphaproteobacteria</taxon>
        <taxon>Hyphomicrobiales</taxon>
        <taxon>Rhodoblastaceae</taxon>
        <taxon>Rhodoblastus</taxon>
    </lineage>
</organism>
<feature type="transmembrane region" description="Helical" evidence="1">
    <location>
        <begin position="236"/>
        <end position="260"/>
    </location>
</feature>
<evidence type="ECO:0000256" key="1">
    <source>
        <dbReference type="SAM" id="Phobius"/>
    </source>
</evidence>
<name>A0A212R2W1_RHOAC</name>
<keyword evidence="3" id="KW-1185">Reference proteome</keyword>
<feature type="transmembrane region" description="Helical" evidence="1">
    <location>
        <begin position="152"/>
        <end position="176"/>
    </location>
</feature>
<dbReference type="RefSeq" id="WP_088519928.1">
    <property type="nucleotide sequence ID" value="NZ_FYDG01000002.1"/>
</dbReference>
<keyword evidence="1" id="KW-1133">Transmembrane helix</keyword>
<feature type="transmembrane region" description="Helical" evidence="1">
    <location>
        <begin position="197"/>
        <end position="216"/>
    </location>
</feature>
<gene>
    <name evidence="2" type="ORF">SAMN06265338_102428</name>
</gene>
<sequence>MSGRAIFGLLCLAALGLTLATPIPALTDYPNHLARMALLAAERAGDPSPYYAASWGFYPNLAMDLIVPPLGRFMPIETAARLFLLLAQVLLISGAMALEYAVKRRLQLSGFMALLALNAFPFARGFVNFEFGLGVTLWGVAGWIALREKGVVARFALHGVCVVALYLCHLFAFAAYGFTLGVYELWRGWRARAPGPLAGELALLAAPVAAGAALLGRGGASGAAQQFDWAWAAKPLWPAVALNGGDLLLATLSLGGLILMVSRLRRAGALRLESAGGFLAVGFAALYLVTPEKMQGAMYGSYMDVRVLAAAALILPAFIAVDWPDARVRRALLGVMAGLVAANLLHTAWVWTSYRADYAAVIASFSKLERGKKVLVASAVEENPFRDQDIAPLYHAPALAAPYAKALVSTLMADPGKQPLVARPPFARLNPQNAPLVSLDDLVGATRGAALEEEAFRSWPRDYDYVYLIAAPAQNPLPDLLEPLASERRFTLYRIRKPAG</sequence>
<protein>
    <recommendedName>
        <fullName evidence="4">4-amino-4-deoxy-L-arabinose transferase</fullName>
    </recommendedName>
</protein>
<dbReference type="Proteomes" id="UP000198418">
    <property type="component" value="Unassembled WGS sequence"/>
</dbReference>
<reference evidence="3" key="1">
    <citation type="submission" date="2017-06" db="EMBL/GenBank/DDBJ databases">
        <authorList>
            <person name="Varghese N."/>
            <person name="Submissions S."/>
        </authorList>
    </citation>
    <scope>NUCLEOTIDE SEQUENCE [LARGE SCALE GENOMIC DNA]</scope>
    <source>
        <strain evidence="3">DSM 137</strain>
    </source>
</reference>
<dbReference type="AlphaFoldDB" id="A0A212R2W1"/>
<feature type="transmembrane region" description="Helical" evidence="1">
    <location>
        <begin position="122"/>
        <end position="146"/>
    </location>
</feature>
<evidence type="ECO:0000313" key="2">
    <source>
        <dbReference type="EMBL" id="SNB66325.1"/>
    </source>
</evidence>
<evidence type="ECO:0000313" key="3">
    <source>
        <dbReference type="Proteomes" id="UP000198418"/>
    </source>
</evidence>